<feature type="transmembrane region" description="Helical" evidence="10">
    <location>
        <begin position="667"/>
        <end position="689"/>
    </location>
</feature>
<name>A0A4S4EU50_CAMSN</name>
<accession>A0A4S4EU50</accession>
<feature type="domain" description="Anaphase-promoting complex subunit 4 long" evidence="12">
    <location>
        <begin position="239"/>
        <end position="441"/>
    </location>
</feature>
<proteinExistence type="predicted"/>
<evidence type="ECO:0000313" key="13">
    <source>
        <dbReference type="EMBL" id="THG19994.1"/>
    </source>
</evidence>
<feature type="transmembrane region" description="Helical" evidence="10">
    <location>
        <begin position="889"/>
        <end position="911"/>
    </location>
</feature>
<keyword evidence="14" id="KW-1185">Reference proteome</keyword>
<dbReference type="GO" id="GO:0015743">
    <property type="term" value="P:malate transport"/>
    <property type="evidence" value="ECO:0007669"/>
    <property type="project" value="InterPro"/>
</dbReference>
<dbReference type="PANTHER" id="PTHR13260:SF0">
    <property type="entry name" value="ANAPHASE-PROMOTING COMPLEX SUBUNIT 4"/>
    <property type="match status" value="1"/>
</dbReference>
<gene>
    <name evidence="13" type="ORF">TEA_001822</name>
</gene>
<dbReference type="Pfam" id="PF11744">
    <property type="entry name" value="ALMT"/>
    <property type="match status" value="6"/>
</dbReference>
<evidence type="ECO:0000256" key="6">
    <source>
        <dbReference type="ARBA" id="ARBA00022786"/>
    </source>
</evidence>
<dbReference type="GO" id="GO:0051301">
    <property type="term" value="P:cell division"/>
    <property type="evidence" value="ECO:0007669"/>
    <property type="project" value="UniProtKB-KW"/>
</dbReference>
<evidence type="ECO:0000259" key="11">
    <source>
        <dbReference type="Pfam" id="PF12894"/>
    </source>
</evidence>
<dbReference type="GO" id="GO:0034399">
    <property type="term" value="C:nuclear periphery"/>
    <property type="evidence" value="ECO:0007669"/>
    <property type="project" value="TreeGrafter"/>
</dbReference>
<dbReference type="EMBL" id="SDRB02002176">
    <property type="protein sequence ID" value="THG19994.1"/>
    <property type="molecule type" value="Genomic_DNA"/>
</dbReference>
<dbReference type="PANTHER" id="PTHR13260">
    <property type="entry name" value="ANAPHASE PROMOTING COMPLEX SUBUNIT 4 APC4"/>
    <property type="match status" value="1"/>
</dbReference>
<keyword evidence="3" id="KW-0132">Cell division</keyword>
<reference evidence="13 14" key="1">
    <citation type="journal article" date="2018" name="Proc. Natl. Acad. Sci. U.S.A.">
        <title>Draft genome sequence of Camellia sinensis var. sinensis provides insights into the evolution of the tea genome and tea quality.</title>
        <authorList>
            <person name="Wei C."/>
            <person name="Yang H."/>
            <person name="Wang S."/>
            <person name="Zhao J."/>
            <person name="Liu C."/>
            <person name="Gao L."/>
            <person name="Xia E."/>
            <person name="Lu Y."/>
            <person name="Tai Y."/>
            <person name="She G."/>
            <person name="Sun J."/>
            <person name="Cao H."/>
            <person name="Tong W."/>
            <person name="Gao Q."/>
            <person name="Li Y."/>
            <person name="Deng W."/>
            <person name="Jiang X."/>
            <person name="Wang W."/>
            <person name="Chen Q."/>
            <person name="Zhang S."/>
            <person name="Li H."/>
            <person name="Wu J."/>
            <person name="Wang P."/>
            <person name="Li P."/>
            <person name="Shi C."/>
            <person name="Zheng F."/>
            <person name="Jian J."/>
            <person name="Huang B."/>
            <person name="Shan D."/>
            <person name="Shi M."/>
            <person name="Fang C."/>
            <person name="Yue Y."/>
            <person name="Li F."/>
            <person name="Li D."/>
            <person name="Wei S."/>
            <person name="Han B."/>
            <person name="Jiang C."/>
            <person name="Yin Y."/>
            <person name="Xia T."/>
            <person name="Zhang Z."/>
            <person name="Bennetzen J.L."/>
            <person name="Zhao S."/>
            <person name="Wan X."/>
        </authorList>
    </citation>
    <scope>NUCLEOTIDE SEQUENCE [LARGE SCALE GENOMIC DNA]</scope>
    <source>
        <strain evidence="14">cv. Shuchazao</strain>
        <tissue evidence="13">Leaf</tissue>
    </source>
</reference>
<evidence type="ECO:0000256" key="4">
    <source>
        <dbReference type="ARBA" id="ARBA00022692"/>
    </source>
</evidence>
<dbReference type="InterPro" id="IPR024790">
    <property type="entry name" value="APC4_long_dom"/>
</dbReference>
<evidence type="ECO:0000256" key="9">
    <source>
        <dbReference type="ARBA" id="ARBA00023306"/>
    </source>
</evidence>
<protein>
    <recommendedName>
        <fullName evidence="2">Anaphase-promoting complex subunit 4</fullName>
    </recommendedName>
</protein>
<dbReference type="InterPro" id="IPR020966">
    <property type="entry name" value="ALMT"/>
</dbReference>
<feature type="transmembrane region" description="Helical" evidence="10">
    <location>
        <begin position="1000"/>
        <end position="1022"/>
    </location>
</feature>
<evidence type="ECO:0000256" key="8">
    <source>
        <dbReference type="ARBA" id="ARBA00023136"/>
    </source>
</evidence>
<dbReference type="Pfam" id="PF12894">
    <property type="entry name" value="ANAPC4_WD40"/>
    <property type="match status" value="1"/>
</dbReference>
<sequence>METDEAQRVLPFQLQFDKPLPSQIKIAEWNPEKDLLAMVTEDSKILLHRFNWQRLWTNGKLLRSLKSHTVAVVCLNWEEDGTKNGTHVEEEAATVAGRERGCSSGGEEGRRVDTVAGREGTVMDNSGNISTYEDRTSRFFPPAPRVPRMPGVVPGDTGFMDESEDSFRELSNSSHQRFNILCSGDKDGSICFSIFGIFPIGKVVALAKDLCHLVVICSGELSEEPSKSPISGRDLLGLHCLVLDTSIFWKRKNELHQVAQQASNIEDLTEVIRASLSVMCKQWSDAMHTFHEKFDSLSTLIIDHGLDSTPQEELLSLLGGARTSPPVHQFLVNSLGEAGLKRVAKVVCGAGKELQLIVLDHLQPAAEIIGFRMGELRGLSKWRARFQGIGLDETLINNATEKAGILLIQIERFMRVLSSVVQQLSNFFSWLLKTVKILMSETSDQLLPFSSELVIIFLKFLYDQDPVRQLLEQSEVDHTIEIDVDDPQEAIHHTHRWCQRCDCVCMHLSICGADVVKGFQPSIYQANNGGANFVAHVSGYRDDEVLEMAHRRLSTILIGGASAVIVCVCICPYVMLVLSRASSHLSIRQIMVGPILWHMEAIHHTHRWCQRCDCVCMHLSICDAGVVKGFQPSIYQANNGGANFVAHVSGYRDDEVLEMAHRRLSTILIGGASAVIVCVCICPYVMLVLSRASSHLSIRQIMVGPILWHMEAIHHTHRWCQRCDCVCMHLSICDAGVVKGFQPSIYQANNGGANFVAHVSGYRDDEVLEMAHRRLSTILIGGASAVIVCVCICPYVMLVLSRASSHLSIRQIMVGPILWHMEAIHHTHRWCQRCDCVCMHLSICDAGVVKGFQPSIYQANNGGANFVAHVSGYRDDEVLEMAHRRLSTILIGGASAVIVCVCICPYVMLVLSRASSHLSIRQIMVGPILWHMEAIHHTHRWCQRCDCVCMHLSICDAGVVKGFQPSIYQANNGGANFVAHVSGYRDDEVLEMAHRRLSTILIGGASAVIVCVCICPYVMLVLSRASSHLSIRQIMVGPILWHMEAIHHTHRWCQRCDCVCMHLSICDAGVVKGFQPSIYQANNGGANFVAHVSGYRDDEVLEMAHRRLSTILIGGASAVIVCVCICPYVMLVLSRASSHLSIRQIMVGPILWHMVRTFSEDYNDLNVEPSFNINILFNISIWETMKRVKELVQFGGFLDTGYLRRTLAKEFQQMESCFKQAFEVPFTTISKKILFEDLLPLFPVASSPKSAFLSFPTSVSYYQEASEAVTTNKTHEQRLVDYISFRIPEDSFSTIRNCIGIARGFMHDLSSVKKGNASLEAVLLFVPDGYHCVDLCLYKESQIVLLLNESTTSSESSSNGCMMIVQASDLPFVSISRSTGLNCWNLHELKDSVMYLQMENEKVRNIPHSVVAPLAVSASRGVACVFAARRRALVYILEEDEDEVSDAE</sequence>
<keyword evidence="5" id="KW-0498">Mitosis</keyword>
<feature type="transmembrane region" description="Helical" evidence="10">
    <location>
        <begin position="1111"/>
        <end position="1133"/>
    </location>
</feature>
<comment type="caution">
    <text evidence="13">The sequence shown here is derived from an EMBL/GenBank/DDBJ whole genome shotgun (WGS) entry which is preliminary data.</text>
</comment>
<keyword evidence="9" id="KW-0131">Cell cycle</keyword>
<dbReference type="Proteomes" id="UP000306102">
    <property type="component" value="Unassembled WGS sequence"/>
</dbReference>
<evidence type="ECO:0000256" key="10">
    <source>
        <dbReference type="SAM" id="Phobius"/>
    </source>
</evidence>
<dbReference type="GO" id="GO:0031145">
    <property type="term" value="P:anaphase-promoting complex-dependent catabolic process"/>
    <property type="evidence" value="ECO:0007669"/>
    <property type="project" value="InterPro"/>
</dbReference>
<feature type="transmembrane region" description="Helical" evidence="10">
    <location>
        <begin position="556"/>
        <end position="578"/>
    </location>
</feature>
<evidence type="ECO:0000259" key="12">
    <source>
        <dbReference type="Pfam" id="PF12896"/>
    </source>
</evidence>
<evidence type="ECO:0000256" key="5">
    <source>
        <dbReference type="ARBA" id="ARBA00022776"/>
    </source>
</evidence>
<keyword evidence="7 10" id="KW-1133">Transmembrane helix</keyword>
<dbReference type="GO" id="GO:0005680">
    <property type="term" value="C:anaphase-promoting complex"/>
    <property type="evidence" value="ECO:0007669"/>
    <property type="project" value="InterPro"/>
</dbReference>
<organism evidence="13 14">
    <name type="scientific">Camellia sinensis var. sinensis</name>
    <name type="common">China tea</name>
    <dbReference type="NCBI Taxonomy" id="542762"/>
    <lineage>
        <taxon>Eukaryota</taxon>
        <taxon>Viridiplantae</taxon>
        <taxon>Streptophyta</taxon>
        <taxon>Embryophyta</taxon>
        <taxon>Tracheophyta</taxon>
        <taxon>Spermatophyta</taxon>
        <taxon>Magnoliopsida</taxon>
        <taxon>eudicotyledons</taxon>
        <taxon>Gunneridae</taxon>
        <taxon>Pentapetalae</taxon>
        <taxon>asterids</taxon>
        <taxon>Ericales</taxon>
        <taxon>Theaceae</taxon>
        <taxon>Camellia</taxon>
    </lineage>
</organism>
<keyword evidence="6" id="KW-0833">Ubl conjugation pathway</keyword>
<keyword evidence="8 10" id="KW-0472">Membrane</keyword>
<evidence type="ECO:0000256" key="1">
    <source>
        <dbReference type="ARBA" id="ARBA00004141"/>
    </source>
</evidence>
<dbReference type="InterPro" id="IPR024977">
    <property type="entry name" value="Apc4-like_WD40_dom"/>
</dbReference>
<evidence type="ECO:0000256" key="7">
    <source>
        <dbReference type="ARBA" id="ARBA00022989"/>
    </source>
</evidence>
<evidence type="ECO:0000256" key="3">
    <source>
        <dbReference type="ARBA" id="ARBA00022618"/>
    </source>
</evidence>
<evidence type="ECO:0000256" key="2">
    <source>
        <dbReference type="ARBA" id="ARBA00016067"/>
    </source>
</evidence>
<comment type="subcellular location">
    <subcellularLocation>
        <location evidence="1">Membrane</location>
        <topology evidence="1">Multi-pass membrane protein</topology>
    </subcellularLocation>
</comment>
<feature type="transmembrane region" description="Helical" evidence="10">
    <location>
        <begin position="778"/>
        <end position="800"/>
    </location>
</feature>
<dbReference type="GO" id="GO:0016020">
    <property type="term" value="C:membrane"/>
    <property type="evidence" value="ECO:0007669"/>
    <property type="project" value="UniProtKB-SubCell"/>
</dbReference>
<keyword evidence="4 10" id="KW-0812">Transmembrane</keyword>
<feature type="domain" description="Anaphase-promoting complex subunit 4-like WD40" evidence="11">
    <location>
        <begin position="28"/>
        <end position="82"/>
    </location>
</feature>
<dbReference type="GO" id="GO:0070979">
    <property type="term" value="P:protein K11-linked ubiquitination"/>
    <property type="evidence" value="ECO:0007669"/>
    <property type="project" value="TreeGrafter"/>
</dbReference>
<dbReference type="STRING" id="542762.A0A4S4EU50"/>
<dbReference type="Pfam" id="PF12896">
    <property type="entry name" value="ANAPC4"/>
    <property type="match status" value="1"/>
</dbReference>
<dbReference type="SUPFAM" id="SSF50978">
    <property type="entry name" value="WD40 repeat-like"/>
    <property type="match status" value="1"/>
</dbReference>
<dbReference type="InterPro" id="IPR036322">
    <property type="entry name" value="WD40_repeat_dom_sf"/>
</dbReference>
<dbReference type="InterPro" id="IPR024789">
    <property type="entry name" value="APC4"/>
</dbReference>
<evidence type="ECO:0000313" key="14">
    <source>
        <dbReference type="Proteomes" id="UP000306102"/>
    </source>
</evidence>